<protein>
    <submittedName>
        <fullName evidence="2">Uncharacterized protein</fullName>
    </submittedName>
</protein>
<evidence type="ECO:0000313" key="2">
    <source>
        <dbReference type="EMBL" id="JAH32292.1"/>
    </source>
</evidence>
<reference evidence="2" key="2">
    <citation type="journal article" date="2015" name="Fish Shellfish Immunol.">
        <title>Early steps in the European eel (Anguilla anguilla)-Vibrio vulnificus interaction in the gills: Role of the RtxA13 toxin.</title>
        <authorList>
            <person name="Callol A."/>
            <person name="Pajuelo D."/>
            <person name="Ebbesson L."/>
            <person name="Teles M."/>
            <person name="MacKenzie S."/>
            <person name="Amaro C."/>
        </authorList>
    </citation>
    <scope>NUCLEOTIDE SEQUENCE</scope>
</reference>
<feature type="region of interest" description="Disordered" evidence="1">
    <location>
        <begin position="1"/>
        <end position="32"/>
    </location>
</feature>
<proteinExistence type="predicted"/>
<sequence>MTFLSNNNKRETNIRQISKHKSKKTTVPHYDR</sequence>
<organism evidence="2">
    <name type="scientific">Anguilla anguilla</name>
    <name type="common">European freshwater eel</name>
    <name type="synonym">Muraena anguilla</name>
    <dbReference type="NCBI Taxonomy" id="7936"/>
    <lineage>
        <taxon>Eukaryota</taxon>
        <taxon>Metazoa</taxon>
        <taxon>Chordata</taxon>
        <taxon>Craniata</taxon>
        <taxon>Vertebrata</taxon>
        <taxon>Euteleostomi</taxon>
        <taxon>Actinopterygii</taxon>
        <taxon>Neopterygii</taxon>
        <taxon>Teleostei</taxon>
        <taxon>Anguilliformes</taxon>
        <taxon>Anguillidae</taxon>
        <taxon>Anguilla</taxon>
    </lineage>
</organism>
<dbReference type="EMBL" id="GBXM01076285">
    <property type="protein sequence ID" value="JAH32292.1"/>
    <property type="molecule type" value="Transcribed_RNA"/>
</dbReference>
<reference evidence="2" key="1">
    <citation type="submission" date="2014-11" db="EMBL/GenBank/DDBJ databases">
        <authorList>
            <person name="Amaro Gonzalez C."/>
        </authorList>
    </citation>
    <scope>NUCLEOTIDE SEQUENCE</scope>
</reference>
<name>A0A0E9RTX0_ANGAN</name>
<dbReference type="AlphaFoldDB" id="A0A0E9RTX0"/>
<accession>A0A0E9RTX0</accession>
<evidence type="ECO:0000256" key="1">
    <source>
        <dbReference type="SAM" id="MobiDB-lite"/>
    </source>
</evidence>
<feature type="compositionally biased region" description="Basic residues" evidence="1">
    <location>
        <begin position="17"/>
        <end position="26"/>
    </location>
</feature>